<accession>A0ABT0B9B0</accession>
<protein>
    <submittedName>
        <fullName evidence="1">Uncharacterized protein</fullName>
    </submittedName>
</protein>
<proteinExistence type="predicted"/>
<evidence type="ECO:0000313" key="2">
    <source>
        <dbReference type="Proteomes" id="UP001162881"/>
    </source>
</evidence>
<name>A0ABT0B9B0_9SPHN</name>
<comment type="caution">
    <text evidence="1">The sequence shown here is derived from an EMBL/GenBank/DDBJ whole genome shotgun (WGS) entry which is preliminary data.</text>
</comment>
<dbReference type="EMBL" id="JALHLF010000006">
    <property type="protein sequence ID" value="MCJ2181655.1"/>
    <property type="molecule type" value="Genomic_DNA"/>
</dbReference>
<sequence length="227" mass="24285">MTPVLWPCPTFKGPSACEYALCLGNGTAGRVLIIPALFDEGNKLRRFTVETMRALAQAGIASVLPDLPGCNESLQPLETQTPARWAEAIRMCAAHFEVDLVLGLRGGALFTPADLPALHYAPTSGATILRQLLRARIVSAREAGYSETRDALAALALRDGITLTGYRLGARFFAQFETLTPAPDTPLIEQATLPGGGLWRRAEPSEDPTQARALAHMVADHLAGLAK</sequence>
<organism evidence="1 2">
    <name type="scientific">Novosphingobium organovorum</name>
    <dbReference type="NCBI Taxonomy" id="2930092"/>
    <lineage>
        <taxon>Bacteria</taxon>
        <taxon>Pseudomonadati</taxon>
        <taxon>Pseudomonadota</taxon>
        <taxon>Alphaproteobacteria</taxon>
        <taxon>Sphingomonadales</taxon>
        <taxon>Sphingomonadaceae</taxon>
        <taxon>Novosphingobium</taxon>
    </lineage>
</organism>
<evidence type="ECO:0000313" key="1">
    <source>
        <dbReference type="EMBL" id="MCJ2181655.1"/>
    </source>
</evidence>
<dbReference type="Gene3D" id="3.40.50.1820">
    <property type="entry name" value="alpha/beta hydrolase"/>
    <property type="match status" value="1"/>
</dbReference>
<reference evidence="1" key="1">
    <citation type="submission" date="2022-03" db="EMBL/GenBank/DDBJ databases">
        <title>Identification of a novel bacterium isolated from mangrove sediments.</title>
        <authorList>
            <person name="Pan X."/>
        </authorList>
    </citation>
    <scope>NUCLEOTIDE SEQUENCE</scope>
    <source>
        <strain evidence="1">B1949</strain>
    </source>
</reference>
<gene>
    <name evidence="1" type="ORF">MTR62_02875</name>
</gene>
<keyword evidence="2" id="KW-1185">Reference proteome</keyword>
<dbReference type="Proteomes" id="UP001162881">
    <property type="component" value="Unassembled WGS sequence"/>
</dbReference>
<dbReference type="InterPro" id="IPR029058">
    <property type="entry name" value="AB_hydrolase_fold"/>
</dbReference>
<dbReference type="RefSeq" id="WP_244016779.1">
    <property type="nucleotide sequence ID" value="NZ_JALHLF010000006.1"/>
</dbReference>
<dbReference type="SUPFAM" id="SSF53474">
    <property type="entry name" value="alpha/beta-Hydrolases"/>
    <property type="match status" value="1"/>
</dbReference>